<name>A0A5W3RN16_SALET</name>
<organism evidence="1">
    <name type="scientific">Salmonella enterica subsp. enterica serovar Cardoner</name>
    <dbReference type="NCBI Taxonomy" id="2564309"/>
    <lineage>
        <taxon>Bacteria</taxon>
        <taxon>Pseudomonadati</taxon>
        <taxon>Pseudomonadota</taxon>
        <taxon>Gammaproteobacteria</taxon>
        <taxon>Enterobacterales</taxon>
        <taxon>Enterobacteriaceae</taxon>
        <taxon>Salmonella</taxon>
    </lineage>
</organism>
<dbReference type="EMBL" id="AAHDIR010000004">
    <property type="protein sequence ID" value="EBU8204121.1"/>
    <property type="molecule type" value="Genomic_DNA"/>
</dbReference>
<evidence type="ECO:0000313" key="1">
    <source>
        <dbReference type="EMBL" id="EBU8204121.1"/>
    </source>
</evidence>
<protein>
    <submittedName>
        <fullName evidence="1">Uncharacterized protein</fullName>
    </submittedName>
</protein>
<dbReference type="AlphaFoldDB" id="A0A5W3RN16"/>
<reference evidence="1" key="1">
    <citation type="submission" date="2018-05" db="EMBL/GenBank/DDBJ databases">
        <authorList>
            <person name="Ashton P.M."/>
            <person name="Dallman T."/>
            <person name="Nair S."/>
            <person name="De Pinna E."/>
            <person name="Peters T."/>
            <person name="Grant K."/>
        </authorList>
    </citation>
    <scope>NUCLEOTIDE SEQUENCE</scope>
    <source>
        <strain evidence="1">374031</strain>
    </source>
</reference>
<accession>A0A5W3RN16</accession>
<gene>
    <name evidence="1" type="ORF">DLM21_07085</name>
</gene>
<proteinExistence type="predicted"/>
<comment type="caution">
    <text evidence="1">The sequence shown here is derived from an EMBL/GenBank/DDBJ whole genome shotgun (WGS) entry which is preliminary data.</text>
</comment>
<sequence>MLSMITKAKSNDVSLLIYMKLLYCKPTNFGVGVANALKKQQGLTNAYIAIKFALFSFAMKTQSLGQGYNPESLMMEQYCLKIIDTLDIFLASDVIDNDTYCSTASMFRIMGDRMNGFQVIIGTLLSDLVMLQGDIVVGEWDFGELFIPSL</sequence>